<dbReference type="Gene3D" id="3.40.50.1460">
    <property type="match status" value="1"/>
</dbReference>
<feature type="non-terminal residue" evidence="2">
    <location>
        <position position="1"/>
    </location>
</feature>
<dbReference type="GO" id="GO:0006508">
    <property type="term" value="P:proteolysis"/>
    <property type="evidence" value="ECO:0007669"/>
    <property type="project" value="InterPro"/>
</dbReference>
<evidence type="ECO:0000259" key="1">
    <source>
        <dbReference type="Pfam" id="PF00656"/>
    </source>
</evidence>
<organism evidence="2">
    <name type="scientific">marine sediment metagenome</name>
    <dbReference type="NCBI Taxonomy" id="412755"/>
    <lineage>
        <taxon>unclassified sequences</taxon>
        <taxon>metagenomes</taxon>
        <taxon>ecological metagenomes</taxon>
    </lineage>
</organism>
<dbReference type="SUPFAM" id="SSF52129">
    <property type="entry name" value="Caspase-like"/>
    <property type="match status" value="1"/>
</dbReference>
<accession>X1G4K1</accession>
<name>X1G4K1_9ZZZZ</name>
<proteinExistence type="predicted"/>
<dbReference type="InterPro" id="IPR029030">
    <property type="entry name" value="Caspase-like_dom_sf"/>
</dbReference>
<dbReference type="AlphaFoldDB" id="X1G4K1"/>
<feature type="domain" description="Peptidase C14 caspase" evidence="1">
    <location>
        <begin position="2"/>
        <end position="44"/>
    </location>
</feature>
<sequence>PLLNPVNDARAMAAALRETGFEVLEYINLNTFADMKRAIREYERLHEPGTC</sequence>
<dbReference type="GO" id="GO:0004197">
    <property type="term" value="F:cysteine-type endopeptidase activity"/>
    <property type="evidence" value="ECO:0007669"/>
    <property type="project" value="InterPro"/>
</dbReference>
<protein>
    <recommendedName>
        <fullName evidence="1">Peptidase C14 caspase domain-containing protein</fullName>
    </recommendedName>
</protein>
<evidence type="ECO:0000313" key="2">
    <source>
        <dbReference type="EMBL" id="GAH52851.1"/>
    </source>
</evidence>
<dbReference type="InterPro" id="IPR011600">
    <property type="entry name" value="Pept_C14_caspase"/>
</dbReference>
<reference evidence="2" key="1">
    <citation type="journal article" date="2014" name="Front. Microbiol.">
        <title>High frequency of phylogenetically diverse reductive dehalogenase-homologous genes in deep subseafloor sedimentary metagenomes.</title>
        <authorList>
            <person name="Kawai M."/>
            <person name="Futagami T."/>
            <person name="Toyoda A."/>
            <person name="Takaki Y."/>
            <person name="Nishi S."/>
            <person name="Hori S."/>
            <person name="Arai W."/>
            <person name="Tsubouchi T."/>
            <person name="Morono Y."/>
            <person name="Uchiyama I."/>
            <person name="Ito T."/>
            <person name="Fujiyama A."/>
            <person name="Inagaki F."/>
            <person name="Takami H."/>
        </authorList>
    </citation>
    <scope>NUCLEOTIDE SEQUENCE</scope>
    <source>
        <strain evidence="2">Expedition CK06-06</strain>
    </source>
</reference>
<gene>
    <name evidence="2" type="ORF">S03H2_27917</name>
</gene>
<comment type="caution">
    <text evidence="2">The sequence shown here is derived from an EMBL/GenBank/DDBJ whole genome shotgun (WGS) entry which is preliminary data.</text>
</comment>
<dbReference type="Pfam" id="PF00656">
    <property type="entry name" value="Peptidase_C14"/>
    <property type="match status" value="1"/>
</dbReference>
<dbReference type="EMBL" id="BARU01016810">
    <property type="protein sequence ID" value="GAH52851.1"/>
    <property type="molecule type" value="Genomic_DNA"/>
</dbReference>